<gene>
    <name evidence="2" type="ORF">RAMLITH_22750</name>
</gene>
<comment type="caution">
    <text evidence="2">The sequence shown here is derived from an EMBL/GenBank/DDBJ whole genome shotgun (WGS) entry which is preliminary data.</text>
</comment>
<organism evidence="2 3">
    <name type="scientific">Ramlibacter lithotrophicus</name>
    <dbReference type="NCBI Taxonomy" id="2606681"/>
    <lineage>
        <taxon>Bacteria</taxon>
        <taxon>Pseudomonadati</taxon>
        <taxon>Pseudomonadota</taxon>
        <taxon>Betaproteobacteria</taxon>
        <taxon>Burkholderiales</taxon>
        <taxon>Comamonadaceae</taxon>
        <taxon>Ramlibacter</taxon>
    </lineage>
</organism>
<dbReference type="GO" id="GO:0003677">
    <property type="term" value="F:DNA binding"/>
    <property type="evidence" value="ECO:0007669"/>
    <property type="project" value="UniProtKB-KW"/>
</dbReference>
<reference evidence="2 3" key="1">
    <citation type="journal article" date="2020" name="Nature">
        <title>Bacterial chemolithoautotrophy via manganese oxidation.</title>
        <authorList>
            <person name="Yu H."/>
            <person name="Leadbetter J.R."/>
        </authorList>
    </citation>
    <scope>NUCLEOTIDE SEQUENCE [LARGE SCALE GENOMIC DNA]</scope>
    <source>
        <strain evidence="2 3">RBP-1</strain>
    </source>
</reference>
<accession>A0A7X6DK48</accession>
<feature type="region of interest" description="Disordered" evidence="1">
    <location>
        <begin position="1"/>
        <end position="20"/>
    </location>
</feature>
<dbReference type="Proteomes" id="UP000521868">
    <property type="component" value="Unassembled WGS sequence"/>
</dbReference>
<keyword evidence="2" id="KW-0238">DNA-binding</keyword>
<dbReference type="RefSeq" id="WP_168109770.1">
    <property type="nucleotide sequence ID" value="NZ_VTOX01000011.1"/>
</dbReference>
<keyword evidence="3" id="KW-1185">Reference proteome</keyword>
<evidence type="ECO:0000256" key="1">
    <source>
        <dbReference type="SAM" id="MobiDB-lite"/>
    </source>
</evidence>
<dbReference type="EMBL" id="VTOX01000011">
    <property type="protein sequence ID" value="NKE68645.1"/>
    <property type="molecule type" value="Genomic_DNA"/>
</dbReference>
<proteinExistence type="predicted"/>
<evidence type="ECO:0000313" key="2">
    <source>
        <dbReference type="EMBL" id="NKE68645.1"/>
    </source>
</evidence>
<dbReference type="AlphaFoldDB" id="A0A7X6DK48"/>
<name>A0A7X6DK48_9BURK</name>
<protein>
    <submittedName>
        <fullName evidence="2">DNA-binding protein</fullName>
    </submittedName>
</protein>
<sequence>MKKNRNTAQPEVKKPWSGRVHEEECTRPGGLLTGALVACAAERQETLNEMAAHVGVGYGYINQLRSGLRNVSSISDKFSQDCATYLGISRLQVLMLAGRISPSDFYDSASSYKEEVARALNFICEDPQWGHLITGELRSSHSDTQYAVVKLYEAATGSTLVRGHANSKNVVEDLASFAREVTMSAPMSAAMPAAWLNLCA</sequence>
<feature type="compositionally biased region" description="Basic and acidic residues" evidence="1">
    <location>
        <begin position="11"/>
        <end position="20"/>
    </location>
</feature>
<evidence type="ECO:0000313" key="3">
    <source>
        <dbReference type="Proteomes" id="UP000521868"/>
    </source>
</evidence>